<dbReference type="InterPro" id="IPR016139">
    <property type="entry name" value="Ribosome_inactivat_prot_sub2"/>
</dbReference>
<dbReference type="InterPro" id="IPR017989">
    <property type="entry name" value="Ribosome_inactivat_1/2"/>
</dbReference>
<dbReference type="SUPFAM" id="SSF56371">
    <property type="entry name" value="Ribosome inactivating proteins (RIP)"/>
    <property type="match status" value="1"/>
</dbReference>
<dbReference type="InterPro" id="IPR016138">
    <property type="entry name" value="Ribosome_inactivat_prot_sub1"/>
</dbReference>
<keyword evidence="3" id="KW-1185">Reference proteome</keyword>
<keyword evidence="2" id="KW-0732">Signal</keyword>
<comment type="similarity">
    <text evidence="1">Belongs to the ribosome-inactivating protein family.</text>
</comment>
<evidence type="ECO:0000313" key="4">
    <source>
        <dbReference type="RefSeq" id="XP_022953306.1"/>
    </source>
</evidence>
<dbReference type="GO" id="GO:0006952">
    <property type="term" value="P:defense response"/>
    <property type="evidence" value="ECO:0007669"/>
    <property type="project" value="UniProtKB-KW"/>
</dbReference>
<feature type="signal peptide" evidence="2">
    <location>
        <begin position="1"/>
        <end position="30"/>
    </location>
</feature>
<accession>A0A6J1GMM2</accession>
<keyword evidence="1" id="KW-0652">Protein synthesis inhibitor</keyword>
<reference evidence="4" key="1">
    <citation type="submission" date="2025-08" db="UniProtKB">
        <authorList>
            <consortium name="RefSeq"/>
        </authorList>
    </citation>
    <scope>IDENTIFICATION</scope>
    <source>
        <tissue evidence="4">Young leaves</tissue>
    </source>
</reference>
<dbReference type="Gene3D" id="4.10.470.10">
    <property type="entry name" value="Ricin (A Subunit), domain 2"/>
    <property type="match status" value="1"/>
</dbReference>
<comment type="catalytic activity">
    <reaction evidence="1">
        <text>Endohydrolysis of the N-glycosidic bond at one specific adenosine on the 28S rRNA.</text>
        <dbReference type="EC" id="3.2.2.22"/>
    </reaction>
</comment>
<name>A0A6J1GMM2_CUCMO</name>
<evidence type="ECO:0000256" key="2">
    <source>
        <dbReference type="SAM" id="SignalP"/>
    </source>
</evidence>
<dbReference type="GO" id="GO:0017148">
    <property type="term" value="P:negative regulation of translation"/>
    <property type="evidence" value="ECO:0007669"/>
    <property type="project" value="UniProtKB-KW"/>
</dbReference>
<evidence type="ECO:0000313" key="3">
    <source>
        <dbReference type="Proteomes" id="UP000504609"/>
    </source>
</evidence>
<dbReference type="Gene3D" id="3.40.420.10">
    <property type="entry name" value="Ricin (A subunit), domain 1"/>
    <property type="match status" value="1"/>
</dbReference>
<dbReference type="GO" id="GO:0090729">
    <property type="term" value="F:toxin activity"/>
    <property type="evidence" value="ECO:0007669"/>
    <property type="project" value="UniProtKB-KW"/>
</dbReference>
<keyword evidence="1" id="KW-0800">Toxin</keyword>
<dbReference type="KEGG" id="cmos:111455894"/>
<gene>
    <name evidence="4" type="primary">LOC111455894</name>
</gene>
<organism evidence="3 4">
    <name type="scientific">Cucurbita moschata</name>
    <name type="common">Winter crookneck squash</name>
    <name type="synonym">Cucurbita pepo var. moschata</name>
    <dbReference type="NCBI Taxonomy" id="3662"/>
    <lineage>
        <taxon>Eukaryota</taxon>
        <taxon>Viridiplantae</taxon>
        <taxon>Streptophyta</taxon>
        <taxon>Embryophyta</taxon>
        <taxon>Tracheophyta</taxon>
        <taxon>Spermatophyta</taxon>
        <taxon>Magnoliopsida</taxon>
        <taxon>eudicotyledons</taxon>
        <taxon>Gunneridae</taxon>
        <taxon>Pentapetalae</taxon>
        <taxon>rosids</taxon>
        <taxon>fabids</taxon>
        <taxon>Cucurbitales</taxon>
        <taxon>Cucurbitaceae</taxon>
        <taxon>Cucurbiteae</taxon>
        <taxon>Cucurbita</taxon>
    </lineage>
</organism>
<evidence type="ECO:0000256" key="1">
    <source>
        <dbReference type="RuleBase" id="RU004915"/>
    </source>
</evidence>
<proteinExistence type="inferred from homology"/>
<sequence length="285" mass="31266">MSIQNNRIERMNSVSVFCLVILAIFHGSSSCVAGDVSFNLLGSNSKSYSNFIEALRSALPSKDKVYNISLLLGSATGASRYTQVKLSNYDGKAITVAIDVTNVYIMGYLVNSTSYFFNESDAQLASKYVFKDSTRITLPYSGNYEKLQNAAGKKREKIPLGFPALDNAITTLFHYDSTAAAAAFIVVIQCTAEASRYRYIEAQMIKRISKDDVPSLAIISLENSWSALSKQIQLAQTNKGVFKAPVLITDDQGQRVEITNVSSKVVAKNIQLLLNSKNIADLSYN</sequence>
<dbReference type="AlphaFoldDB" id="A0A6J1GMM2"/>
<dbReference type="Proteomes" id="UP000504609">
    <property type="component" value="Unplaced"/>
</dbReference>
<dbReference type="Pfam" id="PF00161">
    <property type="entry name" value="RIP"/>
    <property type="match status" value="1"/>
</dbReference>
<feature type="chain" id="PRO_5026770379" description="rRNA N-glycosylase" evidence="2">
    <location>
        <begin position="31"/>
        <end position="285"/>
    </location>
</feature>
<dbReference type="GeneID" id="111455894"/>
<dbReference type="PANTHER" id="PTHR33453:SF34">
    <property type="entry name" value="RIBOSOME-INACTIVATING PROTEIN"/>
    <property type="match status" value="1"/>
</dbReference>
<dbReference type="RefSeq" id="XP_022953306.1">
    <property type="nucleotide sequence ID" value="XM_023097538.1"/>
</dbReference>
<dbReference type="PRINTS" id="PR00396">
    <property type="entry name" value="SHIGARICIN"/>
</dbReference>
<dbReference type="PROSITE" id="PS51257">
    <property type="entry name" value="PROKAR_LIPOPROTEIN"/>
    <property type="match status" value="1"/>
</dbReference>
<dbReference type="InterPro" id="IPR036041">
    <property type="entry name" value="Ribosome-inact_prot_sf"/>
</dbReference>
<keyword evidence="1" id="KW-0378">Hydrolase</keyword>
<dbReference type="PANTHER" id="PTHR33453">
    <property type="match status" value="1"/>
</dbReference>
<dbReference type="InterPro" id="IPR001574">
    <property type="entry name" value="Ribosome_inactivat_prot"/>
</dbReference>
<keyword evidence="1" id="KW-0611">Plant defense</keyword>
<dbReference type="GO" id="GO:0030598">
    <property type="term" value="F:rRNA N-glycosylase activity"/>
    <property type="evidence" value="ECO:0007669"/>
    <property type="project" value="UniProtKB-EC"/>
</dbReference>
<protein>
    <recommendedName>
        <fullName evidence="1">rRNA N-glycosylase</fullName>
        <ecNumber evidence="1">3.2.2.22</ecNumber>
    </recommendedName>
</protein>
<dbReference type="EC" id="3.2.2.22" evidence="1"/>